<dbReference type="OrthoDB" id="2013972at2759"/>
<dbReference type="InterPro" id="IPR029063">
    <property type="entry name" value="SAM-dependent_MTases_sf"/>
</dbReference>
<dbReference type="SUPFAM" id="SSF53335">
    <property type="entry name" value="S-adenosyl-L-methionine-dependent methyltransferases"/>
    <property type="match status" value="1"/>
</dbReference>
<dbReference type="Pfam" id="PF13489">
    <property type="entry name" value="Methyltransf_23"/>
    <property type="match status" value="1"/>
</dbReference>
<dbReference type="CDD" id="cd02440">
    <property type="entry name" value="AdoMet_MTases"/>
    <property type="match status" value="1"/>
</dbReference>
<proteinExistence type="predicted"/>
<keyword evidence="2" id="KW-0489">Methyltransferase</keyword>
<feature type="compositionally biased region" description="Pro residues" evidence="1">
    <location>
        <begin position="1"/>
        <end position="11"/>
    </location>
</feature>
<dbReference type="Proteomes" id="UP000800035">
    <property type="component" value="Unassembled WGS sequence"/>
</dbReference>
<accession>A0A6A5TY91</accession>
<gene>
    <name evidence="2" type="ORF">CC80DRAFT_443958</name>
</gene>
<sequence>MDLEASPPPPDDPAKDHTAAPPKRARTNSGSSVSAASLHSTRTLQNEDLEFVHENGRIYGNDSYYMPCDQVEQDRLTLQHQIFLLALKGKLTTVKVTPSTKRILDLGTGPGDWAVGMAKEYPWAEVTGIDMAVWDLDITESNAGSARVRWEIDNIDQPGWHFSDTYDLIHLRGMKGVFASWEGVYGEIYKSLSPGGWVEVADYHIELPQMEEENRNPAEFQFPTLARLYLALLQASVKSGRPLGTYYMHPTYLTDAGFKDVSTTYVNVPVGQWPEDEEQRTIGKLFLVCVMEMLEPKLLRLLTGFGDAEKVWSAEEVRALVELGKKEIL</sequence>
<dbReference type="PANTHER" id="PTHR43591">
    <property type="entry name" value="METHYLTRANSFERASE"/>
    <property type="match status" value="1"/>
</dbReference>
<dbReference type="EMBL" id="ML976989">
    <property type="protein sequence ID" value="KAF1957595.1"/>
    <property type="molecule type" value="Genomic_DNA"/>
</dbReference>
<protein>
    <submittedName>
        <fullName evidence="2">S-adenosyl-L-methionine-dependent methyltransferase</fullName>
    </submittedName>
</protein>
<keyword evidence="3" id="KW-1185">Reference proteome</keyword>
<evidence type="ECO:0000256" key="1">
    <source>
        <dbReference type="SAM" id="MobiDB-lite"/>
    </source>
</evidence>
<evidence type="ECO:0000313" key="3">
    <source>
        <dbReference type="Proteomes" id="UP000800035"/>
    </source>
</evidence>
<dbReference type="GO" id="GO:0032259">
    <property type="term" value="P:methylation"/>
    <property type="evidence" value="ECO:0007669"/>
    <property type="project" value="UniProtKB-KW"/>
</dbReference>
<dbReference type="AlphaFoldDB" id="A0A6A5TY91"/>
<organism evidence="2 3">
    <name type="scientific">Byssothecium circinans</name>
    <dbReference type="NCBI Taxonomy" id="147558"/>
    <lineage>
        <taxon>Eukaryota</taxon>
        <taxon>Fungi</taxon>
        <taxon>Dikarya</taxon>
        <taxon>Ascomycota</taxon>
        <taxon>Pezizomycotina</taxon>
        <taxon>Dothideomycetes</taxon>
        <taxon>Pleosporomycetidae</taxon>
        <taxon>Pleosporales</taxon>
        <taxon>Massarineae</taxon>
        <taxon>Massarinaceae</taxon>
        <taxon>Byssothecium</taxon>
    </lineage>
</organism>
<keyword evidence="2" id="KW-0808">Transferase</keyword>
<evidence type="ECO:0000313" key="2">
    <source>
        <dbReference type="EMBL" id="KAF1957595.1"/>
    </source>
</evidence>
<feature type="non-terminal residue" evidence="2">
    <location>
        <position position="329"/>
    </location>
</feature>
<reference evidence="2" key="1">
    <citation type="journal article" date="2020" name="Stud. Mycol.">
        <title>101 Dothideomycetes genomes: a test case for predicting lifestyles and emergence of pathogens.</title>
        <authorList>
            <person name="Haridas S."/>
            <person name="Albert R."/>
            <person name="Binder M."/>
            <person name="Bloem J."/>
            <person name="Labutti K."/>
            <person name="Salamov A."/>
            <person name="Andreopoulos B."/>
            <person name="Baker S."/>
            <person name="Barry K."/>
            <person name="Bills G."/>
            <person name="Bluhm B."/>
            <person name="Cannon C."/>
            <person name="Castanera R."/>
            <person name="Culley D."/>
            <person name="Daum C."/>
            <person name="Ezra D."/>
            <person name="Gonzalez J."/>
            <person name="Henrissat B."/>
            <person name="Kuo A."/>
            <person name="Liang C."/>
            <person name="Lipzen A."/>
            <person name="Lutzoni F."/>
            <person name="Magnuson J."/>
            <person name="Mondo S."/>
            <person name="Nolan M."/>
            <person name="Ohm R."/>
            <person name="Pangilinan J."/>
            <person name="Park H.-J."/>
            <person name="Ramirez L."/>
            <person name="Alfaro M."/>
            <person name="Sun H."/>
            <person name="Tritt A."/>
            <person name="Yoshinaga Y."/>
            <person name="Zwiers L.-H."/>
            <person name="Turgeon B."/>
            <person name="Goodwin S."/>
            <person name="Spatafora J."/>
            <person name="Crous P."/>
            <person name="Grigoriev I."/>
        </authorList>
    </citation>
    <scope>NUCLEOTIDE SEQUENCE</scope>
    <source>
        <strain evidence="2">CBS 675.92</strain>
    </source>
</reference>
<name>A0A6A5TY91_9PLEO</name>
<feature type="compositionally biased region" description="Low complexity" evidence="1">
    <location>
        <begin position="29"/>
        <end position="40"/>
    </location>
</feature>
<dbReference type="PANTHER" id="PTHR43591:SF105">
    <property type="entry name" value="METHYLTRANSFERASE DOMAIN-CONTAINING PROTEIN-RELATED"/>
    <property type="match status" value="1"/>
</dbReference>
<dbReference type="GO" id="GO:0008168">
    <property type="term" value="F:methyltransferase activity"/>
    <property type="evidence" value="ECO:0007669"/>
    <property type="project" value="UniProtKB-KW"/>
</dbReference>
<feature type="region of interest" description="Disordered" evidence="1">
    <location>
        <begin position="1"/>
        <end position="40"/>
    </location>
</feature>
<dbReference type="Gene3D" id="3.40.50.150">
    <property type="entry name" value="Vaccinia Virus protein VP39"/>
    <property type="match status" value="1"/>
</dbReference>